<evidence type="ECO:0000256" key="1">
    <source>
        <dbReference type="ARBA" id="ARBA00010641"/>
    </source>
</evidence>
<dbReference type="InterPro" id="IPR013249">
    <property type="entry name" value="RNA_pol_sigma70_r4_t2"/>
</dbReference>
<dbReference type="InterPro" id="IPR013325">
    <property type="entry name" value="RNA_pol_sigma_r2"/>
</dbReference>
<accession>A0ABX1C3J4</accession>
<dbReference type="SUPFAM" id="SSF88659">
    <property type="entry name" value="Sigma3 and sigma4 domains of RNA polymerase sigma factors"/>
    <property type="match status" value="1"/>
</dbReference>
<protein>
    <submittedName>
        <fullName evidence="9">RNA polymerase subunit sigma-24</fullName>
    </submittedName>
</protein>
<keyword evidence="5" id="KW-0804">Transcription</keyword>
<feature type="region of interest" description="Disordered" evidence="6">
    <location>
        <begin position="192"/>
        <end position="213"/>
    </location>
</feature>
<evidence type="ECO:0000256" key="6">
    <source>
        <dbReference type="SAM" id="MobiDB-lite"/>
    </source>
</evidence>
<evidence type="ECO:0000259" key="8">
    <source>
        <dbReference type="Pfam" id="PF08281"/>
    </source>
</evidence>
<keyword evidence="3" id="KW-0805">Transcription regulation</keyword>
<dbReference type="Pfam" id="PF08281">
    <property type="entry name" value="Sigma70_r4_2"/>
    <property type="match status" value="1"/>
</dbReference>
<dbReference type="InterPro" id="IPR007627">
    <property type="entry name" value="RNA_pol_sigma70_r2"/>
</dbReference>
<dbReference type="Gene3D" id="1.10.10.10">
    <property type="entry name" value="Winged helix-like DNA-binding domain superfamily/Winged helix DNA-binding domain"/>
    <property type="match status" value="1"/>
</dbReference>
<dbReference type="SUPFAM" id="SSF88946">
    <property type="entry name" value="Sigma2 domain of RNA polymerase sigma factors"/>
    <property type="match status" value="1"/>
</dbReference>
<proteinExistence type="inferred from homology"/>
<feature type="compositionally biased region" description="Low complexity" evidence="6">
    <location>
        <begin position="198"/>
        <end position="210"/>
    </location>
</feature>
<dbReference type="InterPro" id="IPR052704">
    <property type="entry name" value="ECF_Sigma-70_Domain"/>
</dbReference>
<evidence type="ECO:0000259" key="7">
    <source>
        <dbReference type="Pfam" id="PF04542"/>
    </source>
</evidence>
<keyword evidence="4" id="KW-0731">Sigma factor</keyword>
<feature type="domain" description="RNA polymerase sigma-70 region 2" evidence="7">
    <location>
        <begin position="36"/>
        <end position="101"/>
    </location>
</feature>
<evidence type="ECO:0000313" key="10">
    <source>
        <dbReference type="Proteomes" id="UP000727056"/>
    </source>
</evidence>
<name>A0ABX1C3J4_9ACTN</name>
<comment type="similarity">
    <text evidence="1">Belongs to the sigma-70 factor family. ECF subfamily.</text>
</comment>
<dbReference type="Gene3D" id="3.10.450.50">
    <property type="match status" value="1"/>
</dbReference>
<dbReference type="Pfam" id="PF04542">
    <property type="entry name" value="Sigma70_r2"/>
    <property type="match status" value="1"/>
</dbReference>
<dbReference type="PANTHER" id="PTHR30173:SF43">
    <property type="entry name" value="ECF RNA POLYMERASE SIGMA FACTOR SIGI-RELATED"/>
    <property type="match status" value="1"/>
</dbReference>
<evidence type="ECO:0000256" key="4">
    <source>
        <dbReference type="ARBA" id="ARBA00023082"/>
    </source>
</evidence>
<evidence type="ECO:0000256" key="2">
    <source>
        <dbReference type="ARBA" id="ARBA00011344"/>
    </source>
</evidence>
<dbReference type="Proteomes" id="UP000727056">
    <property type="component" value="Unassembled WGS sequence"/>
</dbReference>
<dbReference type="PANTHER" id="PTHR30173">
    <property type="entry name" value="SIGMA 19 FACTOR"/>
    <property type="match status" value="1"/>
</dbReference>
<gene>
    <name evidence="9" type="ORF">HCN52_02270</name>
</gene>
<organism evidence="9 10">
    <name type="scientific">Streptomyces bohaiensis</name>
    <dbReference type="NCBI Taxonomy" id="1431344"/>
    <lineage>
        <taxon>Bacteria</taxon>
        <taxon>Bacillati</taxon>
        <taxon>Actinomycetota</taxon>
        <taxon>Actinomycetes</taxon>
        <taxon>Kitasatosporales</taxon>
        <taxon>Streptomycetaceae</taxon>
        <taxon>Streptomyces</taxon>
    </lineage>
</organism>
<feature type="domain" description="RNA polymerase sigma factor 70 region 4 type 2" evidence="8">
    <location>
        <begin position="154"/>
        <end position="202"/>
    </location>
</feature>
<sequence>MRRRGRSREDRGSEVAQERGAAPEGADTGGPGLPVDRERARLTGMAHRVLGTVAEAEDAVQEAYLRWYRLDVTERGRVVNPAAWLTRVTGRICLDHLNSARVRRERYVGPWLPEPVPEGTFPGVGDGSVRPVAMAPAADSPSERAVANEQVGTALLVVMESMTPAERVVFVMHDVFAVPFAEIARAVDRTPAATRQLARSARGRPGSGRRTPADRAEYARVVAAFGAACRDGDLARLVALLDPAAVLRSDGGGVVRAARRPVSGALAAGRFLVGVLAKNPTLRLEPVATADGPGHLLVADGTTVGVLTLGVHRERVTDVWIQQNPAKLTRWPRTRAVPDAARPSDPGPAASRGRHRDRP</sequence>
<evidence type="ECO:0000256" key="3">
    <source>
        <dbReference type="ARBA" id="ARBA00023015"/>
    </source>
</evidence>
<feature type="region of interest" description="Disordered" evidence="6">
    <location>
        <begin position="332"/>
        <end position="359"/>
    </location>
</feature>
<dbReference type="Gene3D" id="1.10.1740.10">
    <property type="match status" value="1"/>
</dbReference>
<dbReference type="InterPro" id="IPR013324">
    <property type="entry name" value="RNA_pol_sigma_r3/r4-like"/>
</dbReference>
<comment type="caution">
    <text evidence="9">The sequence shown here is derived from an EMBL/GenBank/DDBJ whole genome shotgun (WGS) entry which is preliminary data.</text>
</comment>
<evidence type="ECO:0000313" key="9">
    <source>
        <dbReference type="EMBL" id="NJQ13799.1"/>
    </source>
</evidence>
<dbReference type="EMBL" id="JAAVJC010000008">
    <property type="protein sequence ID" value="NJQ13799.1"/>
    <property type="molecule type" value="Genomic_DNA"/>
</dbReference>
<keyword evidence="10" id="KW-1185">Reference proteome</keyword>
<dbReference type="SUPFAM" id="SSF54427">
    <property type="entry name" value="NTF2-like"/>
    <property type="match status" value="1"/>
</dbReference>
<reference evidence="9 10" key="1">
    <citation type="submission" date="2020-03" db="EMBL/GenBank/DDBJ databases">
        <title>Draft genome of Streptomyces sp. ventii, isolated from the Axial Seamount in the Pacific Ocean, and resequencing of the two type strains Streptomyces lonarensis strain NCL 716 and Streptomyces bohaiensis strain 11A07.</title>
        <authorList>
            <person name="Loughran R.M."/>
            <person name="Pfannmuller K.M."/>
            <person name="Wasson B.J."/>
            <person name="Deadmond M.C."/>
            <person name="Paddock B.E."/>
            <person name="Koyack M.J."/>
            <person name="Gallegos D.A."/>
            <person name="Mitchell E.A."/>
            <person name="Ushijima B."/>
            <person name="Saw J.H."/>
            <person name="Mcphail K.L."/>
            <person name="Videau P."/>
        </authorList>
    </citation>
    <scope>NUCLEOTIDE SEQUENCE [LARGE SCALE GENOMIC DNA]</scope>
    <source>
        <strain evidence="9 10">11A07</strain>
    </source>
</reference>
<dbReference type="InterPro" id="IPR032710">
    <property type="entry name" value="NTF2-like_dom_sf"/>
</dbReference>
<comment type="subunit">
    <text evidence="2">Interacts transiently with the RNA polymerase catalytic core formed by RpoA, RpoB, RpoC and RpoZ (2 alpha, 1 beta, 1 beta' and 1 omega subunit) to form the RNA polymerase holoenzyme that can initiate transcription.</text>
</comment>
<feature type="region of interest" description="Disordered" evidence="6">
    <location>
        <begin position="1"/>
        <end position="36"/>
    </location>
</feature>
<dbReference type="InterPro" id="IPR036388">
    <property type="entry name" value="WH-like_DNA-bd_sf"/>
</dbReference>
<evidence type="ECO:0000256" key="5">
    <source>
        <dbReference type="ARBA" id="ARBA00023163"/>
    </source>
</evidence>
<feature type="compositionally biased region" description="Basic and acidic residues" evidence="6">
    <location>
        <begin position="7"/>
        <end position="17"/>
    </location>
</feature>